<dbReference type="Pfam" id="PF12799">
    <property type="entry name" value="LRR_4"/>
    <property type="match status" value="3"/>
</dbReference>
<dbReference type="InterPro" id="IPR050836">
    <property type="entry name" value="SDS22/Internalin_LRR"/>
</dbReference>
<dbReference type="SMART" id="SM00365">
    <property type="entry name" value="LRR_SD22"/>
    <property type="match status" value="8"/>
</dbReference>
<dbReference type="AlphaFoldDB" id="A0AA86TNX9"/>
<evidence type="ECO:0000313" key="3">
    <source>
        <dbReference type="EMBL" id="CAI9923170.1"/>
    </source>
</evidence>
<dbReference type="SMART" id="SM00369">
    <property type="entry name" value="LRR_TYP"/>
    <property type="match status" value="5"/>
</dbReference>
<organism evidence="3">
    <name type="scientific">Hexamita inflata</name>
    <dbReference type="NCBI Taxonomy" id="28002"/>
    <lineage>
        <taxon>Eukaryota</taxon>
        <taxon>Metamonada</taxon>
        <taxon>Diplomonadida</taxon>
        <taxon>Hexamitidae</taxon>
        <taxon>Hexamitinae</taxon>
        <taxon>Hexamita</taxon>
    </lineage>
</organism>
<proteinExistence type="predicted"/>
<evidence type="ECO:0000256" key="2">
    <source>
        <dbReference type="ARBA" id="ARBA00022737"/>
    </source>
</evidence>
<reference evidence="4 5" key="2">
    <citation type="submission" date="2024-07" db="EMBL/GenBank/DDBJ databases">
        <authorList>
            <person name="Akdeniz Z."/>
        </authorList>
    </citation>
    <scope>NUCLEOTIDE SEQUENCE [LARGE SCALE GENOMIC DNA]</scope>
</reference>
<dbReference type="InterPro" id="IPR032675">
    <property type="entry name" value="LRR_dom_sf"/>
</dbReference>
<keyword evidence="2" id="KW-0677">Repeat</keyword>
<protein>
    <submittedName>
        <fullName evidence="3">Partial</fullName>
    </submittedName>
</protein>
<dbReference type="EMBL" id="CATOUU010000279">
    <property type="protein sequence ID" value="CAI9923170.1"/>
    <property type="molecule type" value="Genomic_DNA"/>
</dbReference>
<evidence type="ECO:0000313" key="5">
    <source>
        <dbReference type="Proteomes" id="UP001642409"/>
    </source>
</evidence>
<name>A0AA86TNX9_9EUKA</name>
<keyword evidence="1" id="KW-0433">Leucine-rich repeat</keyword>
<accession>A0AA86TNX9</accession>
<dbReference type="SUPFAM" id="SSF52058">
    <property type="entry name" value="L domain-like"/>
    <property type="match status" value="1"/>
</dbReference>
<dbReference type="Proteomes" id="UP001642409">
    <property type="component" value="Unassembled WGS sequence"/>
</dbReference>
<sequence length="415" mass="47597">MTEELDENYENTMIEKYQNQITNQELHLAQNSAKSIQFVEKFDITSLTIKYCFQLDFDASLSKVTQLNINCCQLKETRYIQKMPQLFDLSLTNITLQFPLIDIQFVRNLVNLRHLNLSTNKINNLSCLQELTNLQKLELWHNQIVDVTPLAKLTQLTELILGENKISDISSLHKLNNLQKCDMQSNKLRNISVIKNWTSLQVLYIGSNDIEDVSVFSELNNLEQLSVSNNLIKSAQSFGKLNKLKYLGLFGNILTDISPIRMLKSLEELDISVNPVISIQDLDQLSNLVKLDVNNCSVVDISVLNGLNNLTYLNVENNFITELFNDNKSRYNQYLTFGQGKPTQQQILFASKLKCISTQNQAIESISVNGHQMNQTIQNHKMRVKKALTNAVKNQYCFMNRVVQLLNQVKVEVPQ</sequence>
<dbReference type="InterPro" id="IPR001611">
    <property type="entry name" value="Leu-rich_rpt"/>
</dbReference>
<dbReference type="InterPro" id="IPR003591">
    <property type="entry name" value="Leu-rich_rpt_typical-subtyp"/>
</dbReference>
<evidence type="ECO:0000313" key="4">
    <source>
        <dbReference type="EMBL" id="CAL5980255.1"/>
    </source>
</evidence>
<dbReference type="PROSITE" id="PS51450">
    <property type="entry name" value="LRR"/>
    <property type="match status" value="7"/>
</dbReference>
<dbReference type="Gene3D" id="3.80.10.10">
    <property type="entry name" value="Ribonuclease Inhibitor"/>
    <property type="match status" value="1"/>
</dbReference>
<dbReference type="PANTHER" id="PTHR46652:SF3">
    <property type="entry name" value="LEUCINE-RICH REPEAT-CONTAINING PROTEIN 9"/>
    <property type="match status" value="1"/>
</dbReference>
<gene>
    <name evidence="3" type="ORF">HINF_LOCUS10815</name>
    <name evidence="4" type="ORF">HINF_LOCUS6081</name>
</gene>
<comment type="caution">
    <text evidence="3">The sequence shown here is derived from an EMBL/GenBank/DDBJ whole genome shotgun (WGS) entry which is preliminary data.</text>
</comment>
<evidence type="ECO:0000256" key="1">
    <source>
        <dbReference type="ARBA" id="ARBA00022614"/>
    </source>
</evidence>
<dbReference type="PANTHER" id="PTHR46652">
    <property type="entry name" value="LEUCINE-RICH REPEAT AND IQ DOMAIN-CONTAINING PROTEIN 1-RELATED"/>
    <property type="match status" value="1"/>
</dbReference>
<keyword evidence="5" id="KW-1185">Reference proteome</keyword>
<dbReference type="InterPro" id="IPR025875">
    <property type="entry name" value="Leu-rich_rpt_4"/>
</dbReference>
<dbReference type="EMBL" id="CAXDID020000012">
    <property type="protein sequence ID" value="CAL5980255.1"/>
    <property type="molecule type" value="Genomic_DNA"/>
</dbReference>
<reference evidence="3" key="1">
    <citation type="submission" date="2023-06" db="EMBL/GenBank/DDBJ databases">
        <authorList>
            <person name="Kurt Z."/>
        </authorList>
    </citation>
    <scope>NUCLEOTIDE SEQUENCE</scope>
</reference>